<dbReference type="InterPro" id="IPR005823">
    <property type="entry name" value="Ribosomal_uL13_bac-type"/>
</dbReference>
<dbReference type="Gene3D" id="3.90.1180.10">
    <property type="entry name" value="Ribosomal protein L13"/>
    <property type="match status" value="1"/>
</dbReference>
<dbReference type="PATRIC" id="fig|1618414.3.peg.277"/>
<dbReference type="InterPro" id="IPR036899">
    <property type="entry name" value="Ribosomal_uL13_sf"/>
</dbReference>
<dbReference type="Proteomes" id="UP000034893">
    <property type="component" value="Unassembled WGS sequence"/>
</dbReference>
<evidence type="ECO:0000313" key="5">
    <source>
        <dbReference type="EMBL" id="KKQ89717.1"/>
    </source>
</evidence>
<dbReference type="AlphaFoldDB" id="A0A0G0LF89"/>
<comment type="similarity">
    <text evidence="1">Belongs to the universal ribosomal protein uL13 family.</text>
</comment>
<dbReference type="CDD" id="cd00392">
    <property type="entry name" value="Ribosomal_L13"/>
    <property type="match status" value="1"/>
</dbReference>
<organism evidence="5 6">
    <name type="scientific">Candidatus Curtissbacteria bacterium GW2011_GWC2_38_9</name>
    <dbReference type="NCBI Taxonomy" id="1618414"/>
    <lineage>
        <taxon>Bacteria</taxon>
        <taxon>Candidatus Curtissiibacteriota</taxon>
    </lineage>
</organism>
<sequence>MRNIKAKDINRKWHLIDAKNKVLGRLTSEIAKILMGKNKSYFTPNLDTGDFVVVVNAKDVMLSGKKENQKNYYRHSGYPGGMRI</sequence>
<dbReference type="Pfam" id="PF00572">
    <property type="entry name" value="Ribosomal_L13"/>
    <property type="match status" value="1"/>
</dbReference>
<accession>A0A0G0LF89</accession>
<dbReference type="GO" id="GO:0022625">
    <property type="term" value="C:cytosolic large ribosomal subunit"/>
    <property type="evidence" value="ECO:0007669"/>
    <property type="project" value="TreeGrafter"/>
</dbReference>
<dbReference type="GO" id="GO:0003729">
    <property type="term" value="F:mRNA binding"/>
    <property type="evidence" value="ECO:0007669"/>
    <property type="project" value="TreeGrafter"/>
</dbReference>
<dbReference type="PIRSF" id="PIRSF002181">
    <property type="entry name" value="Ribosomal_L13"/>
    <property type="match status" value="1"/>
</dbReference>
<keyword evidence="3" id="KW-0687">Ribonucleoprotein</keyword>
<name>A0A0G0LF89_9BACT</name>
<dbReference type="GO" id="GO:0006412">
    <property type="term" value="P:translation"/>
    <property type="evidence" value="ECO:0007669"/>
    <property type="project" value="InterPro"/>
</dbReference>
<dbReference type="InterPro" id="IPR005822">
    <property type="entry name" value="Ribosomal_uL13"/>
</dbReference>
<dbReference type="GO" id="GO:0017148">
    <property type="term" value="P:negative regulation of translation"/>
    <property type="evidence" value="ECO:0007669"/>
    <property type="project" value="TreeGrafter"/>
</dbReference>
<dbReference type="PANTHER" id="PTHR11545">
    <property type="entry name" value="RIBOSOMAL PROTEIN L13"/>
    <property type="match status" value="1"/>
</dbReference>
<reference evidence="5 6" key="1">
    <citation type="journal article" date="2015" name="Nature">
        <title>rRNA introns, odd ribosomes, and small enigmatic genomes across a large radiation of phyla.</title>
        <authorList>
            <person name="Brown C.T."/>
            <person name="Hug L.A."/>
            <person name="Thomas B.C."/>
            <person name="Sharon I."/>
            <person name="Castelle C.J."/>
            <person name="Singh A."/>
            <person name="Wilkins M.J."/>
            <person name="Williams K.H."/>
            <person name="Banfield J.F."/>
        </authorList>
    </citation>
    <scope>NUCLEOTIDE SEQUENCE [LARGE SCALE GENOMIC DNA]</scope>
</reference>
<evidence type="ECO:0000256" key="2">
    <source>
        <dbReference type="ARBA" id="ARBA00022980"/>
    </source>
</evidence>
<proteinExistence type="inferred from homology"/>
<dbReference type="SUPFAM" id="SSF52161">
    <property type="entry name" value="Ribosomal protein L13"/>
    <property type="match status" value="1"/>
</dbReference>
<dbReference type="NCBIfam" id="TIGR01066">
    <property type="entry name" value="rplM_bact"/>
    <property type="match status" value="1"/>
</dbReference>
<dbReference type="GO" id="GO:0003735">
    <property type="term" value="F:structural constituent of ribosome"/>
    <property type="evidence" value="ECO:0007669"/>
    <property type="project" value="InterPro"/>
</dbReference>
<keyword evidence="2 5" id="KW-0689">Ribosomal protein</keyword>
<evidence type="ECO:0000256" key="1">
    <source>
        <dbReference type="ARBA" id="ARBA00006227"/>
    </source>
</evidence>
<dbReference type="EMBL" id="LBVP01000009">
    <property type="protein sequence ID" value="KKQ89717.1"/>
    <property type="molecule type" value="Genomic_DNA"/>
</dbReference>
<dbReference type="PANTHER" id="PTHR11545:SF2">
    <property type="entry name" value="LARGE RIBOSOMAL SUBUNIT PROTEIN UL13M"/>
    <property type="match status" value="1"/>
</dbReference>
<evidence type="ECO:0000256" key="4">
    <source>
        <dbReference type="ARBA" id="ARBA00035499"/>
    </source>
</evidence>
<gene>
    <name evidence="5" type="ORF">UT12_C0009G0026</name>
</gene>
<comment type="caution">
    <text evidence="5">The sequence shown here is derived from an EMBL/GenBank/DDBJ whole genome shotgun (WGS) entry which is preliminary data.</text>
</comment>
<evidence type="ECO:0000256" key="3">
    <source>
        <dbReference type="ARBA" id="ARBA00023274"/>
    </source>
</evidence>
<protein>
    <recommendedName>
        <fullName evidence="4">50S ribosomal protein L13</fullName>
    </recommendedName>
</protein>
<evidence type="ECO:0000313" key="6">
    <source>
        <dbReference type="Proteomes" id="UP000034893"/>
    </source>
</evidence>